<keyword evidence="3" id="KW-1185">Reference proteome</keyword>
<keyword evidence="1" id="KW-0472">Membrane</keyword>
<dbReference type="OrthoDB" id="7882095at2759"/>
<dbReference type="KEGG" id="dwi:26530133"/>
<proteinExistence type="predicted"/>
<keyword evidence="1" id="KW-0812">Transmembrane</keyword>
<dbReference type="EMBL" id="CH963876">
    <property type="protein sequence ID" value="KRF98502.1"/>
    <property type="molecule type" value="Genomic_DNA"/>
</dbReference>
<reference evidence="2 3" key="1">
    <citation type="journal article" date="2007" name="Nature">
        <title>Evolution of genes and genomes on the Drosophila phylogeny.</title>
        <authorList>
            <consortium name="Drosophila 12 Genomes Consortium"/>
            <person name="Clark A.G."/>
            <person name="Eisen M.B."/>
            <person name="Smith D.R."/>
            <person name="Bergman C.M."/>
            <person name="Oliver B."/>
            <person name="Markow T.A."/>
            <person name="Kaufman T.C."/>
            <person name="Kellis M."/>
            <person name="Gelbart W."/>
            <person name="Iyer V.N."/>
            <person name="Pollard D.A."/>
            <person name="Sackton T.B."/>
            <person name="Larracuente A.M."/>
            <person name="Singh N.D."/>
            <person name="Abad J.P."/>
            <person name="Abt D.N."/>
            <person name="Adryan B."/>
            <person name="Aguade M."/>
            <person name="Akashi H."/>
            <person name="Anderson W.W."/>
            <person name="Aquadro C.F."/>
            <person name="Ardell D.H."/>
            <person name="Arguello R."/>
            <person name="Artieri C.G."/>
            <person name="Barbash D.A."/>
            <person name="Barker D."/>
            <person name="Barsanti P."/>
            <person name="Batterham P."/>
            <person name="Batzoglou S."/>
            <person name="Begun D."/>
            <person name="Bhutkar A."/>
            <person name="Blanco E."/>
            <person name="Bosak S.A."/>
            <person name="Bradley R.K."/>
            <person name="Brand A.D."/>
            <person name="Brent M.R."/>
            <person name="Brooks A.N."/>
            <person name="Brown R.H."/>
            <person name="Butlin R.K."/>
            <person name="Caggese C."/>
            <person name="Calvi B.R."/>
            <person name="Bernardo de Carvalho A."/>
            <person name="Caspi A."/>
            <person name="Castrezana S."/>
            <person name="Celniker S.E."/>
            <person name="Chang J.L."/>
            <person name="Chapple C."/>
            <person name="Chatterji S."/>
            <person name="Chinwalla A."/>
            <person name="Civetta A."/>
            <person name="Clifton S.W."/>
            <person name="Comeron J.M."/>
            <person name="Costello J.C."/>
            <person name="Coyne J.A."/>
            <person name="Daub J."/>
            <person name="David R.G."/>
            <person name="Delcher A.L."/>
            <person name="Delehaunty K."/>
            <person name="Do C.B."/>
            <person name="Ebling H."/>
            <person name="Edwards K."/>
            <person name="Eickbush T."/>
            <person name="Evans J.D."/>
            <person name="Filipski A."/>
            <person name="Findeiss S."/>
            <person name="Freyhult E."/>
            <person name="Fulton L."/>
            <person name="Fulton R."/>
            <person name="Garcia A.C."/>
            <person name="Gardiner A."/>
            <person name="Garfield D.A."/>
            <person name="Garvin B.E."/>
            <person name="Gibson G."/>
            <person name="Gilbert D."/>
            <person name="Gnerre S."/>
            <person name="Godfrey J."/>
            <person name="Good R."/>
            <person name="Gotea V."/>
            <person name="Gravely B."/>
            <person name="Greenberg A.J."/>
            <person name="Griffiths-Jones S."/>
            <person name="Gross S."/>
            <person name="Guigo R."/>
            <person name="Gustafson E.A."/>
            <person name="Haerty W."/>
            <person name="Hahn M.W."/>
            <person name="Halligan D.L."/>
            <person name="Halpern A.L."/>
            <person name="Halter G.M."/>
            <person name="Han M.V."/>
            <person name="Heger A."/>
            <person name="Hillier L."/>
            <person name="Hinrichs A.S."/>
            <person name="Holmes I."/>
            <person name="Hoskins R.A."/>
            <person name="Hubisz M.J."/>
            <person name="Hultmark D."/>
            <person name="Huntley M.A."/>
            <person name="Jaffe D.B."/>
            <person name="Jagadeeshan S."/>
            <person name="Jeck W.R."/>
            <person name="Johnson J."/>
            <person name="Jones C.D."/>
            <person name="Jordan W.C."/>
            <person name="Karpen G.H."/>
            <person name="Kataoka E."/>
            <person name="Keightley P.D."/>
            <person name="Kheradpour P."/>
            <person name="Kirkness E.F."/>
            <person name="Koerich L.B."/>
            <person name="Kristiansen K."/>
            <person name="Kudrna D."/>
            <person name="Kulathinal R.J."/>
            <person name="Kumar S."/>
            <person name="Kwok R."/>
            <person name="Lander E."/>
            <person name="Langley C.H."/>
            <person name="Lapoint R."/>
            <person name="Lazzaro B.P."/>
            <person name="Lee S.J."/>
            <person name="Levesque L."/>
            <person name="Li R."/>
            <person name="Lin C.F."/>
            <person name="Lin M.F."/>
            <person name="Lindblad-Toh K."/>
            <person name="Llopart A."/>
            <person name="Long M."/>
            <person name="Low L."/>
            <person name="Lozovsky E."/>
            <person name="Lu J."/>
            <person name="Luo M."/>
            <person name="Machado C.A."/>
            <person name="Makalowski W."/>
            <person name="Marzo M."/>
            <person name="Matsuda M."/>
            <person name="Matzkin L."/>
            <person name="McAllister B."/>
            <person name="McBride C.S."/>
            <person name="McKernan B."/>
            <person name="McKernan K."/>
            <person name="Mendez-Lago M."/>
            <person name="Minx P."/>
            <person name="Mollenhauer M.U."/>
            <person name="Montooth K."/>
            <person name="Mount S.M."/>
            <person name="Mu X."/>
            <person name="Myers E."/>
            <person name="Negre B."/>
            <person name="Newfeld S."/>
            <person name="Nielsen R."/>
            <person name="Noor M.A."/>
            <person name="O'Grady P."/>
            <person name="Pachter L."/>
            <person name="Papaceit M."/>
            <person name="Parisi M.J."/>
            <person name="Parisi M."/>
            <person name="Parts L."/>
            <person name="Pedersen J.S."/>
            <person name="Pesole G."/>
            <person name="Phillippy A.M."/>
            <person name="Ponting C.P."/>
            <person name="Pop M."/>
            <person name="Porcelli D."/>
            <person name="Powell J.R."/>
            <person name="Prohaska S."/>
            <person name="Pruitt K."/>
            <person name="Puig M."/>
            <person name="Quesneville H."/>
            <person name="Ram K.R."/>
            <person name="Rand D."/>
            <person name="Rasmussen M.D."/>
            <person name="Reed L.K."/>
            <person name="Reenan R."/>
            <person name="Reily A."/>
            <person name="Remington K.A."/>
            <person name="Rieger T.T."/>
            <person name="Ritchie M.G."/>
            <person name="Robin C."/>
            <person name="Rogers Y.H."/>
            <person name="Rohde C."/>
            <person name="Rozas J."/>
            <person name="Rubenfield M.J."/>
            <person name="Ruiz A."/>
            <person name="Russo S."/>
            <person name="Salzberg S.L."/>
            <person name="Sanchez-Gracia A."/>
            <person name="Saranga D.J."/>
            <person name="Sato H."/>
            <person name="Schaeffer S.W."/>
            <person name="Schatz M.C."/>
            <person name="Schlenke T."/>
            <person name="Schwartz R."/>
            <person name="Segarra C."/>
            <person name="Singh R.S."/>
            <person name="Sirot L."/>
            <person name="Sirota M."/>
            <person name="Sisneros N.B."/>
            <person name="Smith C.D."/>
            <person name="Smith T.F."/>
            <person name="Spieth J."/>
            <person name="Stage D.E."/>
            <person name="Stark A."/>
            <person name="Stephan W."/>
            <person name="Strausberg R.L."/>
            <person name="Strempel S."/>
            <person name="Sturgill D."/>
            <person name="Sutton G."/>
            <person name="Sutton G.G."/>
            <person name="Tao W."/>
            <person name="Teichmann S."/>
            <person name="Tobari Y.N."/>
            <person name="Tomimura Y."/>
            <person name="Tsolas J.M."/>
            <person name="Valente V.L."/>
            <person name="Venter E."/>
            <person name="Venter J.C."/>
            <person name="Vicario S."/>
            <person name="Vieira F.G."/>
            <person name="Vilella A.J."/>
            <person name="Villasante A."/>
            <person name="Walenz B."/>
            <person name="Wang J."/>
            <person name="Wasserman M."/>
            <person name="Watts T."/>
            <person name="Wilson D."/>
            <person name="Wilson R.K."/>
            <person name="Wing R.A."/>
            <person name="Wolfner M.F."/>
            <person name="Wong A."/>
            <person name="Wong G.K."/>
            <person name="Wu C.I."/>
            <person name="Wu G."/>
            <person name="Yamamoto D."/>
            <person name="Yang H.P."/>
            <person name="Yang S.P."/>
            <person name="Yorke J.A."/>
            <person name="Yoshida K."/>
            <person name="Zdobnov E."/>
            <person name="Zhang P."/>
            <person name="Zhang Y."/>
            <person name="Zimin A.V."/>
            <person name="Baldwin J."/>
            <person name="Abdouelleil A."/>
            <person name="Abdulkadir J."/>
            <person name="Abebe A."/>
            <person name="Abera B."/>
            <person name="Abreu J."/>
            <person name="Acer S.C."/>
            <person name="Aftuck L."/>
            <person name="Alexander A."/>
            <person name="An P."/>
            <person name="Anderson E."/>
            <person name="Anderson S."/>
            <person name="Arachi H."/>
            <person name="Azer M."/>
            <person name="Bachantsang P."/>
            <person name="Barry A."/>
            <person name="Bayul T."/>
            <person name="Berlin A."/>
            <person name="Bessette D."/>
            <person name="Bloom T."/>
            <person name="Blye J."/>
            <person name="Boguslavskiy L."/>
            <person name="Bonnet C."/>
            <person name="Boukhgalter B."/>
            <person name="Bourzgui I."/>
            <person name="Brown A."/>
            <person name="Cahill P."/>
            <person name="Channer S."/>
            <person name="Cheshatsang Y."/>
            <person name="Chuda L."/>
            <person name="Citroen M."/>
            <person name="Collymore A."/>
            <person name="Cooke P."/>
            <person name="Costello M."/>
            <person name="D'Aco K."/>
            <person name="Daza R."/>
            <person name="De Haan G."/>
            <person name="DeGray S."/>
            <person name="DeMaso C."/>
            <person name="Dhargay N."/>
            <person name="Dooley K."/>
            <person name="Dooley E."/>
            <person name="Doricent M."/>
            <person name="Dorje P."/>
            <person name="Dorjee K."/>
            <person name="Dupes A."/>
            <person name="Elong R."/>
            <person name="Falk J."/>
            <person name="Farina A."/>
            <person name="Faro S."/>
            <person name="Ferguson D."/>
            <person name="Fisher S."/>
            <person name="Foley C.D."/>
            <person name="Franke A."/>
            <person name="Friedrich D."/>
            <person name="Gadbois L."/>
            <person name="Gearin G."/>
            <person name="Gearin C.R."/>
            <person name="Giannoukos G."/>
            <person name="Goode T."/>
            <person name="Graham J."/>
            <person name="Grandbois E."/>
            <person name="Grewal S."/>
            <person name="Gyaltsen K."/>
            <person name="Hafez N."/>
            <person name="Hagos B."/>
            <person name="Hall J."/>
            <person name="Henson C."/>
            <person name="Hollinger A."/>
            <person name="Honan T."/>
            <person name="Huard M.D."/>
            <person name="Hughes L."/>
            <person name="Hurhula B."/>
            <person name="Husby M.E."/>
            <person name="Kamat A."/>
            <person name="Kanga B."/>
            <person name="Kashin S."/>
            <person name="Khazanovich D."/>
            <person name="Kisner P."/>
            <person name="Lance K."/>
            <person name="Lara M."/>
            <person name="Lee W."/>
            <person name="Lennon N."/>
            <person name="Letendre F."/>
            <person name="LeVine R."/>
            <person name="Lipovsky A."/>
            <person name="Liu X."/>
            <person name="Liu J."/>
            <person name="Liu S."/>
            <person name="Lokyitsang T."/>
            <person name="Lokyitsang Y."/>
            <person name="Lubonja R."/>
            <person name="Lui A."/>
            <person name="MacDonald P."/>
            <person name="Magnisalis V."/>
            <person name="Maru K."/>
            <person name="Matthews C."/>
            <person name="McCusker W."/>
            <person name="McDonough S."/>
            <person name="Mehta T."/>
            <person name="Meldrim J."/>
            <person name="Meneus L."/>
            <person name="Mihai O."/>
            <person name="Mihalev A."/>
            <person name="Mihova T."/>
            <person name="Mittelman R."/>
            <person name="Mlenga V."/>
            <person name="Montmayeur A."/>
            <person name="Mulrain L."/>
            <person name="Navidi A."/>
            <person name="Naylor J."/>
            <person name="Negash T."/>
            <person name="Nguyen T."/>
            <person name="Nguyen N."/>
            <person name="Nicol R."/>
            <person name="Norbu C."/>
            <person name="Norbu N."/>
            <person name="Novod N."/>
            <person name="O'Neill B."/>
            <person name="Osman S."/>
            <person name="Markiewicz E."/>
            <person name="Oyono O.L."/>
            <person name="Patti C."/>
            <person name="Phunkhang P."/>
            <person name="Pierre F."/>
            <person name="Priest M."/>
            <person name="Raghuraman S."/>
            <person name="Rege F."/>
            <person name="Reyes R."/>
            <person name="Rise C."/>
            <person name="Rogov P."/>
            <person name="Ross K."/>
            <person name="Ryan E."/>
            <person name="Settipalli S."/>
            <person name="Shea T."/>
            <person name="Sherpa N."/>
            <person name="Shi L."/>
            <person name="Shih D."/>
            <person name="Sparrow T."/>
            <person name="Spaulding J."/>
            <person name="Stalker J."/>
            <person name="Stange-Thomann N."/>
            <person name="Stavropoulos S."/>
            <person name="Stone C."/>
            <person name="Strader C."/>
            <person name="Tesfaye S."/>
            <person name="Thomson T."/>
            <person name="Thoulutsang Y."/>
            <person name="Thoulutsang D."/>
            <person name="Topham K."/>
            <person name="Topping I."/>
            <person name="Tsamla T."/>
            <person name="Vassiliev H."/>
            <person name="Vo A."/>
            <person name="Wangchuk T."/>
            <person name="Wangdi T."/>
            <person name="Weiand M."/>
            <person name="Wilkinson J."/>
            <person name="Wilson A."/>
            <person name="Yadav S."/>
            <person name="Young G."/>
            <person name="Yu Q."/>
            <person name="Zembek L."/>
            <person name="Zhong D."/>
            <person name="Zimmer A."/>
            <person name="Zwirko Z."/>
            <person name="Jaffe D.B."/>
            <person name="Alvarez P."/>
            <person name="Brockman W."/>
            <person name="Butler J."/>
            <person name="Chin C."/>
            <person name="Gnerre S."/>
            <person name="Grabherr M."/>
            <person name="Kleber M."/>
            <person name="Mauceli E."/>
            <person name="MacCallum I."/>
        </authorList>
    </citation>
    <scope>NUCLEOTIDE SEQUENCE [LARGE SCALE GENOMIC DNA]</scope>
    <source>
        <strain evidence="3">Tucson 14030-0811.24</strain>
    </source>
</reference>
<dbReference type="Proteomes" id="UP000007798">
    <property type="component" value="Unassembled WGS sequence"/>
</dbReference>
<gene>
    <name evidence="2" type="primary">Dwil\GK28131</name>
    <name evidence="2" type="ORF">Dwil_GK28131</name>
</gene>
<organism evidence="2 3">
    <name type="scientific">Drosophila willistoni</name>
    <name type="common">Fruit fly</name>
    <dbReference type="NCBI Taxonomy" id="7260"/>
    <lineage>
        <taxon>Eukaryota</taxon>
        <taxon>Metazoa</taxon>
        <taxon>Ecdysozoa</taxon>
        <taxon>Arthropoda</taxon>
        <taxon>Hexapoda</taxon>
        <taxon>Insecta</taxon>
        <taxon>Pterygota</taxon>
        <taxon>Neoptera</taxon>
        <taxon>Endopterygota</taxon>
        <taxon>Diptera</taxon>
        <taxon>Brachycera</taxon>
        <taxon>Muscomorpha</taxon>
        <taxon>Ephydroidea</taxon>
        <taxon>Drosophilidae</taxon>
        <taxon>Drosophila</taxon>
        <taxon>Sophophora</taxon>
    </lineage>
</organism>
<evidence type="ECO:0000313" key="3">
    <source>
        <dbReference type="Proteomes" id="UP000007798"/>
    </source>
</evidence>
<feature type="transmembrane region" description="Helical" evidence="1">
    <location>
        <begin position="78"/>
        <end position="99"/>
    </location>
</feature>
<evidence type="ECO:0000256" key="1">
    <source>
        <dbReference type="SAM" id="Phobius"/>
    </source>
</evidence>
<evidence type="ECO:0000313" key="2">
    <source>
        <dbReference type="EMBL" id="KRF98502.1"/>
    </source>
</evidence>
<sequence>MDMERVRIEHLRSYMELNDEDRQRCYDRFYNERLEDKNKDNKYLKRTSFIFEQGNSNKLENECFLTFDLIPVHKRYSALIFSLCGITSHFHYILFLGVLEDAKMDSLTHFVCEILANLLITEVPKLPNFPLKFILLRNDLTSQNVLKVFAESKKTLNLFNNFLFINESNAWRLLSLHDPYVQSAWDEIMLNYISDENVDEVFVKYYDLAAEKGNDGFKEFISEFHNLAKELLMARSVISLRLCTLERLDIFEKIITAHVKGFKEQRVNRMVIFQLLRALILIYGH</sequence>
<keyword evidence="1" id="KW-1133">Transmembrane helix</keyword>
<protein>
    <submittedName>
        <fullName evidence="2">Uncharacterized protein</fullName>
    </submittedName>
</protein>
<name>A0A0Q9X0I7_DROWI</name>
<accession>A0A0Q9X0I7</accession>
<dbReference type="AlphaFoldDB" id="A0A0Q9X0I7"/>
<dbReference type="InParanoid" id="A0A0Q9X0I7"/>